<dbReference type="OrthoDB" id="10473771at2759"/>
<protein>
    <submittedName>
        <fullName evidence="1">6560_t:CDS:1</fullName>
    </submittedName>
</protein>
<name>A0A9N9BX75_9GLOM</name>
<keyword evidence="2" id="KW-1185">Reference proteome</keyword>
<dbReference type="AlphaFoldDB" id="A0A9N9BX75"/>
<proteinExistence type="predicted"/>
<evidence type="ECO:0000313" key="2">
    <source>
        <dbReference type="Proteomes" id="UP000789706"/>
    </source>
</evidence>
<accession>A0A9N9BX75</accession>
<dbReference type="EMBL" id="CAJVPK010001258">
    <property type="protein sequence ID" value="CAG8579092.1"/>
    <property type="molecule type" value="Genomic_DNA"/>
</dbReference>
<comment type="caution">
    <text evidence="1">The sequence shown here is derived from an EMBL/GenBank/DDBJ whole genome shotgun (WGS) entry which is preliminary data.</text>
</comment>
<dbReference type="Proteomes" id="UP000789706">
    <property type="component" value="Unassembled WGS sequence"/>
</dbReference>
<organism evidence="1 2">
    <name type="scientific">Diversispora eburnea</name>
    <dbReference type="NCBI Taxonomy" id="1213867"/>
    <lineage>
        <taxon>Eukaryota</taxon>
        <taxon>Fungi</taxon>
        <taxon>Fungi incertae sedis</taxon>
        <taxon>Mucoromycota</taxon>
        <taxon>Glomeromycotina</taxon>
        <taxon>Glomeromycetes</taxon>
        <taxon>Diversisporales</taxon>
        <taxon>Diversisporaceae</taxon>
        <taxon>Diversispora</taxon>
    </lineage>
</organism>
<evidence type="ECO:0000313" key="1">
    <source>
        <dbReference type="EMBL" id="CAG8579092.1"/>
    </source>
</evidence>
<gene>
    <name evidence="1" type="ORF">DEBURN_LOCUS8483</name>
</gene>
<reference evidence="1" key="1">
    <citation type="submission" date="2021-06" db="EMBL/GenBank/DDBJ databases">
        <authorList>
            <person name="Kallberg Y."/>
            <person name="Tangrot J."/>
            <person name="Rosling A."/>
        </authorList>
    </citation>
    <scope>NUCLEOTIDE SEQUENCE</scope>
    <source>
        <strain evidence="1">AZ414A</strain>
    </source>
</reference>
<sequence>MSIWVAIAIEIREGLKSIISLLNYDSNEIKKKATLVIGAAM</sequence>